<feature type="transmembrane region" description="Helical" evidence="1">
    <location>
        <begin position="60"/>
        <end position="81"/>
    </location>
</feature>
<dbReference type="InterPro" id="IPR052529">
    <property type="entry name" value="Bact_Transport_Assoc"/>
</dbReference>
<feature type="transmembrane region" description="Helical" evidence="1">
    <location>
        <begin position="326"/>
        <end position="345"/>
    </location>
</feature>
<gene>
    <name evidence="3" type="ORF">GCM10023165_32970</name>
</gene>
<evidence type="ECO:0000313" key="3">
    <source>
        <dbReference type="EMBL" id="GAA4347827.1"/>
    </source>
</evidence>
<proteinExistence type="predicted"/>
<accession>A0ABP8HYV1</accession>
<feature type="transmembrane region" description="Helical" evidence="1">
    <location>
        <begin position="282"/>
        <end position="306"/>
    </location>
</feature>
<feature type="transmembrane region" description="Helical" evidence="1">
    <location>
        <begin position="351"/>
        <end position="375"/>
    </location>
</feature>
<organism evidence="3 4">
    <name type="scientific">Variovorax defluvii</name>
    <dbReference type="NCBI Taxonomy" id="913761"/>
    <lineage>
        <taxon>Bacteria</taxon>
        <taxon>Pseudomonadati</taxon>
        <taxon>Pseudomonadota</taxon>
        <taxon>Betaproteobacteria</taxon>
        <taxon>Burkholderiales</taxon>
        <taxon>Comamonadaceae</taxon>
        <taxon>Variovorax</taxon>
    </lineage>
</organism>
<feature type="transmembrane region" description="Helical" evidence="1">
    <location>
        <begin position="120"/>
        <end position="140"/>
    </location>
</feature>
<feature type="domain" description="DUF418" evidence="2">
    <location>
        <begin position="233"/>
        <end position="393"/>
    </location>
</feature>
<feature type="transmembrane region" description="Helical" evidence="1">
    <location>
        <begin position="212"/>
        <end position="232"/>
    </location>
</feature>
<keyword evidence="4" id="KW-1185">Reference proteome</keyword>
<feature type="transmembrane region" description="Helical" evidence="1">
    <location>
        <begin position="26"/>
        <end position="48"/>
    </location>
</feature>
<reference evidence="4" key="1">
    <citation type="journal article" date="2019" name="Int. J. Syst. Evol. Microbiol.">
        <title>The Global Catalogue of Microorganisms (GCM) 10K type strain sequencing project: providing services to taxonomists for standard genome sequencing and annotation.</title>
        <authorList>
            <consortium name="The Broad Institute Genomics Platform"/>
            <consortium name="The Broad Institute Genome Sequencing Center for Infectious Disease"/>
            <person name="Wu L."/>
            <person name="Ma J."/>
        </authorList>
    </citation>
    <scope>NUCLEOTIDE SEQUENCE [LARGE SCALE GENOMIC DNA]</scope>
    <source>
        <strain evidence="4">JCM 17804</strain>
    </source>
</reference>
<dbReference type="Proteomes" id="UP001500975">
    <property type="component" value="Unassembled WGS sequence"/>
</dbReference>
<keyword evidence="1" id="KW-0472">Membrane</keyword>
<sequence length="407" mass="43729">MPAPPAAKATSAQPARLLHLDALRGFALMGILMVNIATFASAYYGAAVPDPIFSRPADQAVRWLVALLFETKFYLLFSFLFGYSFTLQMHSAEHSGAAFVPRMLRRLLGLGLLGAAHAVWLYHGDILATYAMIGLVLLALRRQSDTQALRRACVLTLMPAVVLVLMGLAQLLFGGPTDLTGATLRASAAQQAWLGSPASVVAQRLRELDNTWWIVVLVQGPCALAMFMAGFVAGRRRMFAHTDRYGGLRQRLGTWALAAGVPGAVFYATATLGGPGTGWELVGLGLSLMTAPALTFAYVALALTLFHREAGSKLASALAPAGRMALSNYLLQSLVCAMLFSGYGLGLMGRVSPAGCVLITLALFGCQMAVSAWWLGRFRYGPVEWGLRALTMCEWPTMKRAGDRPVR</sequence>
<evidence type="ECO:0000256" key="1">
    <source>
        <dbReference type="SAM" id="Phobius"/>
    </source>
</evidence>
<protein>
    <submittedName>
        <fullName evidence="3">DUF418 domain-containing protein</fullName>
    </submittedName>
</protein>
<name>A0ABP8HYV1_9BURK</name>
<dbReference type="RefSeq" id="WP_345539240.1">
    <property type="nucleotide sequence ID" value="NZ_BAABGJ010000056.1"/>
</dbReference>
<evidence type="ECO:0000313" key="4">
    <source>
        <dbReference type="Proteomes" id="UP001500975"/>
    </source>
</evidence>
<feature type="transmembrane region" description="Helical" evidence="1">
    <location>
        <begin position="252"/>
        <end position="270"/>
    </location>
</feature>
<keyword evidence="1" id="KW-0812">Transmembrane</keyword>
<feature type="transmembrane region" description="Helical" evidence="1">
    <location>
        <begin position="152"/>
        <end position="173"/>
    </location>
</feature>
<dbReference type="PANTHER" id="PTHR30590:SF2">
    <property type="entry name" value="INNER MEMBRANE PROTEIN"/>
    <property type="match status" value="1"/>
</dbReference>
<dbReference type="PANTHER" id="PTHR30590">
    <property type="entry name" value="INNER MEMBRANE PROTEIN"/>
    <property type="match status" value="1"/>
</dbReference>
<evidence type="ECO:0000259" key="2">
    <source>
        <dbReference type="Pfam" id="PF04235"/>
    </source>
</evidence>
<dbReference type="EMBL" id="BAABGJ010000056">
    <property type="protein sequence ID" value="GAA4347827.1"/>
    <property type="molecule type" value="Genomic_DNA"/>
</dbReference>
<keyword evidence="1" id="KW-1133">Transmembrane helix</keyword>
<dbReference type="Pfam" id="PF04235">
    <property type="entry name" value="DUF418"/>
    <property type="match status" value="1"/>
</dbReference>
<dbReference type="InterPro" id="IPR007349">
    <property type="entry name" value="DUF418"/>
</dbReference>
<comment type="caution">
    <text evidence="3">The sequence shown here is derived from an EMBL/GenBank/DDBJ whole genome shotgun (WGS) entry which is preliminary data.</text>
</comment>